<sequence length="81" mass="9286">MEDYIANAHKLSSLHKKELVKDKKCGCFFCLEIYSPSLIKEWVDQGQTAICPHCGIDSVIGESSGYPITREFLEKMNQVWF</sequence>
<protein>
    <submittedName>
        <fullName evidence="1">Cytoplasmic protein</fullName>
    </submittedName>
</protein>
<evidence type="ECO:0000313" key="2">
    <source>
        <dbReference type="Proteomes" id="UP000195573"/>
    </source>
</evidence>
<gene>
    <name evidence="1" type="ORF">B4U37_14655</name>
</gene>
<evidence type="ECO:0000313" key="1">
    <source>
        <dbReference type="EMBL" id="ART77210.1"/>
    </source>
</evidence>
<dbReference type="GeneID" id="96739658"/>
<name>A0ABM6KL58_9BACI</name>
<proteinExistence type="predicted"/>
<dbReference type="EMBL" id="CP020880">
    <property type="protein sequence ID" value="ART77210.1"/>
    <property type="molecule type" value="Genomic_DNA"/>
</dbReference>
<keyword evidence="2" id="KW-1185">Reference proteome</keyword>
<dbReference type="RefSeq" id="WP_010194693.1">
    <property type="nucleotide sequence ID" value="NZ_CP020880.1"/>
</dbReference>
<organism evidence="1 2">
    <name type="scientific">Sutcliffiella horikoshii</name>
    <dbReference type="NCBI Taxonomy" id="79883"/>
    <lineage>
        <taxon>Bacteria</taxon>
        <taxon>Bacillati</taxon>
        <taxon>Bacillota</taxon>
        <taxon>Bacilli</taxon>
        <taxon>Bacillales</taxon>
        <taxon>Bacillaceae</taxon>
        <taxon>Sutcliffiella</taxon>
    </lineage>
</organism>
<dbReference type="Proteomes" id="UP000195573">
    <property type="component" value="Chromosome"/>
</dbReference>
<reference evidence="1 2" key="1">
    <citation type="submission" date="2017-04" db="EMBL/GenBank/DDBJ databases">
        <title>Complete Genome Sequence of the Bacillus horikoshii 20a strain from Cuatro Cienegas, Coahuila, Mexico.</title>
        <authorList>
            <person name="Zarza E."/>
            <person name="Alcaraz L.D."/>
            <person name="Aguilar-Salinas B."/>
            <person name="Islas A."/>
            <person name="Olmedo-Alvarez G."/>
        </authorList>
    </citation>
    <scope>NUCLEOTIDE SEQUENCE [LARGE SCALE GENOMIC DNA]</scope>
    <source>
        <strain evidence="1 2">20a</strain>
    </source>
</reference>
<accession>A0ABM6KL58</accession>